<accession>A0AAU9VY38</accession>
<evidence type="ECO:0000313" key="1">
    <source>
        <dbReference type="EMBL" id="CAH3037584.1"/>
    </source>
</evidence>
<dbReference type="AlphaFoldDB" id="A0AAU9VY38"/>
<gene>
    <name evidence="1" type="ORF">PMEA_00022195</name>
</gene>
<evidence type="ECO:0000313" key="2">
    <source>
        <dbReference type="Proteomes" id="UP001159428"/>
    </source>
</evidence>
<name>A0AAU9VY38_9CNID</name>
<reference evidence="1 2" key="1">
    <citation type="submission" date="2022-05" db="EMBL/GenBank/DDBJ databases">
        <authorList>
            <consortium name="Genoscope - CEA"/>
            <person name="William W."/>
        </authorList>
    </citation>
    <scope>NUCLEOTIDE SEQUENCE [LARGE SCALE GENOMIC DNA]</scope>
</reference>
<keyword evidence="2" id="KW-1185">Reference proteome</keyword>
<protein>
    <submittedName>
        <fullName evidence="1">Uncharacterized protein</fullName>
    </submittedName>
</protein>
<proteinExistence type="predicted"/>
<organism evidence="1 2">
    <name type="scientific">Pocillopora meandrina</name>
    <dbReference type="NCBI Taxonomy" id="46732"/>
    <lineage>
        <taxon>Eukaryota</taxon>
        <taxon>Metazoa</taxon>
        <taxon>Cnidaria</taxon>
        <taxon>Anthozoa</taxon>
        <taxon>Hexacorallia</taxon>
        <taxon>Scleractinia</taxon>
        <taxon>Astrocoeniina</taxon>
        <taxon>Pocilloporidae</taxon>
        <taxon>Pocillopora</taxon>
    </lineage>
</organism>
<comment type="caution">
    <text evidence="1">The sequence shown here is derived from an EMBL/GenBank/DDBJ whole genome shotgun (WGS) entry which is preliminary data.</text>
</comment>
<dbReference type="EMBL" id="CALNXJ010000004">
    <property type="protein sequence ID" value="CAH3037584.1"/>
    <property type="molecule type" value="Genomic_DNA"/>
</dbReference>
<dbReference type="Proteomes" id="UP001159428">
    <property type="component" value="Unassembled WGS sequence"/>
</dbReference>
<sequence>MTRCEVCLHLFSKMYICHDVEVKPHLQTLTGEVANSSDKARLDVSARNFLAKVFNPFTKSHLNQKLDTTLSSNENDNKKYYNQRIIEVAHDYLSPLLQRNRANSFRTSPEAI</sequence>